<proteinExistence type="predicted"/>
<dbReference type="Proteomes" id="UP000244898">
    <property type="component" value="Unassembled WGS sequence"/>
</dbReference>
<dbReference type="AlphaFoldDB" id="A0A2R8CFZ5"/>
<dbReference type="OrthoDB" id="9809312at2"/>
<dbReference type="Pfam" id="PF02036">
    <property type="entry name" value="SCP2"/>
    <property type="match status" value="1"/>
</dbReference>
<sequence length="96" mass="9868">MSDMIAKAVEELDTKAKASGMSETVKFNIEGEGAVVIDGTGARASDEEADLTVTANAETFQGMLDGSINSTSAFMMGKITIDGDMGLAMKLGSILG</sequence>
<reference evidence="3" key="1">
    <citation type="submission" date="2018-03" db="EMBL/GenBank/DDBJ databases">
        <authorList>
            <person name="Rodrigo-Torres L."/>
            <person name="Arahal R. D."/>
            <person name="Lucena T."/>
        </authorList>
    </citation>
    <scope>NUCLEOTIDE SEQUENCE [LARGE SCALE GENOMIC DNA]</scope>
    <source>
        <strain evidence="3">CECT 7615</strain>
    </source>
</reference>
<dbReference type="EMBL" id="ONZG01000022">
    <property type="protein sequence ID" value="SPJ31373.1"/>
    <property type="molecule type" value="Genomic_DNA"/>
</dbReference>
<evidence type="ECO:0000259" key="1">
    <source>
        <dbReference type="Pfam" id="PF02036"/>
    </source>
</evidence>
<evidence type="ECO:0000313" key="2">
    <source>
        <dbReference type="EMBL" id="SPJ31373.1"/>
    </source>
</evidence>
<dbReference type="InterPro" id="IPR003033">
    <property type="entry name" value="SCP2_sterol-bd_dom"/>
</dbReference>
<dbReference type="RefSeq" id="WP_108792589.1">
    <property type="nucleotide sequence ID" value="NZ_ONZG01000022.1"/>
</dbReference>
<protein>
    <recommendedName>
        <fullName evidence="1">SCP2 domain-containing protein</fullName>
    </recommendedName>
</protein>
<gene>
    <name evidence="2" type="ORF">TRM7615_04916</name>
</gene>
<name>A0A2R8CFZ5_9RHOB</name>
<keyword evidence="3" id="KW-1185">Reference proteome</keyword>
<dbReference type="InterPro" id="IPR036527">
    <property type="entry name" value="SCP2_sterol-bd_dom_sf"/>
</dbReference>
<evidence type="ECO:0000313" key="3">
    <source>
        <dbReference type="Proteomes" id="UP000244898"/>
    </source>
</evidence>
<organism evidence="2 3">
    <name type="scientific">Falsiruegeria mediterranea M17</name>
    <dbReference type="NCBI Taxonomy" id="1200281"/>
    <lineage>
        <taxon>Bacteria</taxon>
        <taxon>Pseudomonadati</taxon>
        <taxon>Pseudomonadota</taxon>
        <taxon>Alphaproteobacteria</taxon>
        <taxon>Rhodobacterales</taxon>
        <taxon>Roseobacteraceae</taxon>
        <taxon>Falsiruegeria</taxon>
    </lineage>
</organism>
<dbReference type="SUPFAM" id="SSF55718">
    <property type="entry name" value="SCP-like"/>
    <property type="match status" value="1"/>
</dbReference>
<dbReference type="Gene3D" id="3.30.1050.10">
    <property type="entry name" value="SCP2 sterol-binding domain"/>
    <property type="match status" value="1"/>
</dbReference>
<feature type="domain" description="SCP2" evidence="1">
    <location>
        <begin position="11"/>
        <end position="95"/>
    </location>
</feature>
<accession>A0A2R8CFZ5</accession>